<dbReference type="PANTHER" id="PTHR30435:SF12">
    <property type="entry name" value="FLAGELLAR BASAL BODY ROD PROTEIN FLGB"/>
    <property type="match status" value="1"/>
</dbReference>
<dbReference type="NCBIfam" id="TIGR01396">
    <property type="entry name" value="FlgB"/>
    <property type="match status" value="1"/>
</dbReference>
<keyword evidence="4 6" id="KW-0975">Bacterial flagellum</keyword>
<evidence type="ECO:0000256" key="2">
    <source>
        <dbReference type="ARBA" id="ARBA00009677"/>
    </source>
</evidence>
<reference evidence="9" key="1">
    <citation type="journal article" date="2019" name="Int. J. Syst. Evol. Microbiol.">
        <title>The Global Catalogue of Microorganisms (GCM) 10K type strain sequencing project: providing services to taxonomists for standard genome sequencing and annotation.</title>
        <authorList>
            <consortium name="The Broad Institute Genomics Platform"/>
            <consortium name="The Broad Institute Genome Sequencing Center for Infectious Disease"/>
            <person name="Wu L."/>
            <person name="Ma J."/>
        </authorList>
    </citation>
    <scope>NUCLEOTIDE SEQUENCE [LARGE SCALE GENOMIC DNA]</scope>
    <source>
        <strain evidence="9">KCTC 42143</strain>
    </source>
</reference>
<comment type="similarity">
    <text evidence="2 6">Belongs to the flagella basal body rod proteins family.</text>
</comment>
<evidence type="ECO:0000256" key="6">
    <source>
        <dbReference type="PIRNR" id="PIRNR002889"/>
    </source>
</evidence>
<evidence type="ECO:0000256" key="1">
    <source>
        <dbReference type="ARBA" id="ARBA00004117"/>
    </source>
</evidence>
<dbReference type="PROSITE" id="PS00588">
    <property type="entry name" value="FLAGELLA_BB_ROD"/>
    <property type="match status" value="1"/>
</dbReference>
<organism evidence="8 9">
    <name type="scientific">Carnobacterium antarcticum</name>
    <dbReference type="NCBI Taxonomy" id="2126436"/>
    <lineage>
        <taxon>Bacteria</taxon>
        <taxon>Bacillati</taxon>
        <taxon>Bacillota</taxon>
        <taxon>Bacilli</taxon>
        <taxon>Lactobacillales</taxon>
        <taxon>Carnobacteriaceae</taxon>
        <taxon>Carnobacterium</taxon>
    </lineage>
</organism>
<gene>
    <name evidence="8" type="primary">flgB</name>
    <name evidence="8" type="ORF">ACFSBK_03410</name>
</gene>
<dbReference type="InterPro" id="IPR006300">
    <property type="entry name" value="FlgB"/>
</dbReference>
<keyword evidence="8" id="KW-0966">Cell projection</keyword>
<comment type="subcellular location">
    <subcellularLocation>
        <location evidence="1 6">Bacterial flagellum basal body</location>
    </subcellularLocation>
</comment>
<dbReference type="Pfam" id="PF00460">
    <property type="entry name" value="Flg_bb_rod"/>
    <property type="match status" value="1"/>
</dbReference>
<dbReference type="InterPro" id="IPR019776">
    <property type="entry name" value="Flagellar_basal_body_rod_CS"/>
</dbReference>
<accession>A0ABW4NL52</accession>
<comment type="function">
    <text evidence="5 6">Structural component of flagellum, the bacterial motility apparatus. Part of the rod structure of flagellar basal body.</text>
</comment>
<dbReference type="Proteomes" id="UP001597285">
    <property type="component" value="Unassembled WGS sequence"/>
</dbReference>
<evidence type="ECO:0000256" key="3">
    <source>
        <dbReference type="ARBA" id="ARBA00014376"/>
    </source>
</evidence>
<proteinExistence type="inferred from homology"/>
<dbReference type="InterPro" id="IPR001444">
    <property type="entry name" value="Flag_bb_rod_N"/>
</dbReference>
<dbReference type="RefSeq" id="WP_231726712.1">
    <property type="nucleotide sequence ID" value="NZ_JBHSQC010000015.1"/>
</dbReference>
<evidence type="ECO:0000259" key="7">
    <source>
        <dbReference type="Pfam" id="PF00460"/>
    </source>
</evidence>
<dbReference type="EMBL" id="JBHUFF010000008">
    <property type="protein sequence ID" value="MFD1798909.1"/>
    <property type="molecule type" value="Genomic_DNA"/>
</dbReference>
<dbReference type="PANTHER" id="PTHR30435">
    <property type="entry name" value="FLAGELLAR PROTEIN"/>
    <property type="match status" value="1"/>
</dbReference>
<sequence length="126" mass="13889">MSDSTYNLIKQALDATELRQQMISSNIANVNTPEYKVNKVEFESILGKAFDGIGLTKTNDRHIGIGTPDEVLPVVTKRTNSMVKDNGNNVDIDMEMTDEAATSIQYNALVTQLNAKYSMLSSVITK</sequence>
<keyword evidence="8" id="KW-0282">Flagellum</keyword>
<comment type="caution">
    <text evidence="8">The sequence shown here is derived from an EMBL/GenBank/DDBJ whole genome shotgun (WGS) entry which is preliminary data.</text>
</comment>
<comment type="subunit">
    <text evidence="6">The basal body constitutes a major portion of the flagellar organelle and consists of a number of rings mounted on a central rod.</text>
</comment>
<evidence type="ECO:0000256" key="5">
    <source>
        <dbReference type="ARBA" id="ARBA00024934"/>
    </source>
</evidence>
<evidence type="ECO:0000313" key="9">
    <source>
        <dbReference type="Proteomes" id="UP001597285"/>
    </source>
</evidence>
<name>A0ABW4NL52_9LACT</name>
<protein>
    <recommendedName>
        <fullName evidence="3 6">Flagellar basal body rod protein FlgB</fullName>
    </recommendedName>
</protein>
<feature type="domain" description="Flagellar basal body rod protein N-terminal" evidence="7">
    <location>
        <begin position="12"/>
        <end position="36"/>
    </location>
</feature>
<keyword evidence="8" id="KW-0969">Cilium</keyword>
<evidence type="ECO:0000313" key="8">
    <source>
        <dbReference type="EMBL" id="MFD1798909.1"/>
    </source>
</evidence>
<dbReference type="PIRSF" id="PIRSF002889">
    <property type="entry name" value="Rod_FlgB"/>
    <property type="match status" value="1"/>
</dbReference>
<keyword evidence="9" id="KW-1185">Reference proteome</keyword>
<evidence type="ECO:0000256" key="4">
    <source>
        <dbReference type="ARBA" id="ARBA00023143"/>
    </source>
</evidence>